<sequence length="603" mass="67790">MTAWVFKNRWRKISIIGLGILGVIILVVVFFLNSFLSRTLSSKFKEAVLKGTDSLYRVNFSKLDINVFNGTAVLHDITFKPDTTAYHRLQQAGKAPNRLFEIKVKRLEVSGAHPLDIWLHKKIEVALIDLKNPEIYISKNGDKQQPQKPADKRTIYQKLSASFKLIRVDDIRLGEINFTYRDKSGPKPSVHVLKEMDVHATNLLIDSATQADTSRTLYCRDIVTQLRHYTGKSANGLYTYKINSVKLSTKTSRLDIAGVDVQPLTISMYLAKSHTDRFGLHLDAITLHHFNYRSYRQGQGLDVARAVLNKGEFSIFSNPNGPLKTTDRLVTFPNWAIRQLKMGLQVDTLDIKDLDVNYSEFKKGKSRKTGTVRFSAVTGSIFNLTNKKALLQKQPLATAHLSTLFMGKGRLNLQFGFNLADDGYSYSYKGHMGAMNMADANPAVMPLGLVRITSGTVTSLDFDIHGNQRRSAGKVTFLYHNLKVDVLKTDDEKGYAKKGIISLLANTVILKSDNPDNGKTIPRVADVAFIRPKNFPFFKTIWSALLNGLKGCAGVGKADEKEKNQPLTKKEIKEKADALKKASEYKQKEDKKFKQKLSEKQKP</sequence>
<proteinExistence type="predicted"/>
<dbReference type="OrthoDB" id="814802at2"/>
<dbReference type="RefSeq" id="WP_147058597.1">
    <property type="nucleotide sequence ID" value="NZ_CP042437.1"/>
</dbReference>
<feature type="transmembrane region" description="Helical" evidence="1">
    <location>
        <begin position="12"/>
        <end position="36"/>
    </location>
</feature>
<accession>A0A5B8W696</accession>
<name>A0A5B8W696_9SPHI</name>
<evidence type="ECO:0000313" key="2">
    <source>
        <dbReference type="EMBL" id="QEC79221.1"/>
    </source>
</evidence>
<dbReference type="Proteomes" id="UP000321362">
    <property type="component" value="Chromosome"/>
</dbReference>
<keyword evidence="3" id="KW-1185">Reference proteome</keyword>
<protein>
    <recommendedName>
        <fullName evidence="4">DUF748 domain-containing protein</fullName>
    </recommendedName>
</protein>
<dbReference type="EMBL" id="CP042437">
    <property type="protein sequence ID" value="QEC79221.1"/>
    <property type="molecule type" value="Genomic_DNA"/>
</dbReference>
<organism evidence="2 3">
    <name type="scientific">Mucilaginibacter ginsenosidivorax</name>
    <dbReference type="NCBI Taxonomy" id="862126"/>
    <lineage>
        <taxon>Bacteria</taxon>
        <taxon>Pseudomonadati</taxon>
        <taxon>Bacteroidota</taxon>
        <taxon>Sphingobacteriia</taxon>
        <taxon>Sphingobacteriales</taxon>
        <taxon>Sphingobacteriaceae</taxon>
        <taxon>Mucilaginibacter</taxon>
    </lineage>
</organism>
<dbReference type="AlphaFoldDB" id="A0A5B8W696"/>
<reference evidence="2 3" key="1">
    <citation type="journal article" date="2013" name="J. Microbiol.">
        <title>Mucilaginibacter ginsenosidivorax sp. nov., with ginsenoside converting activity isolated from sediment.</title>
        <authorList>
            <person name="Kim J.K."/>
            <person name="Choi T.E."/>
            <person name="Liu Q.M."/>
            <person name="Park H.Y."/>
            <person name="Yi T.H."/>
            <person name="Yoon M.H."/>
            <person name="Kim S.C."/>
            <person name="Im W.T."/>
        </authorList>
    </citation>
    <scope>NUCLEOTIDE SEQUENCE [LARGE SCALE GENOMIC DNA]</scope>
    <source>
        <strain evidence="2 3">KHI28</strain>
    </source>
</reference>
<evidence type="ECO:0000313" key="3">
    <source>
        <dbReference type="Proteomes" id="UP000321362"/>
    </source>
</evidence>
<keyword evidence="1" id="KW-1133">Transmembrane helix</keyword>
<gene>
    <name evidence="2" type="ORF">FSB76_25935</name>
</gene>
<keyword evidence="1" id="KW-0812">Transmembrane</keyword>
<dbReference type="KEGG" id="mgk:FSB76_25935"/>
<keyword evidence="1" id="KW-0472">Membrane</keyword>
<evidence type="ECO:0000256" key="1">
    <source>
        <dbReference type="SAM" id="Phobius"/>
    </source>
</evidence>
<evidence type="ECO:0008006" key="4">
    <source>
        <dbReference type="Google" id="ProtNLM"/>
    </source>
</evidence>